<evidence type="ECO:0000256" key="3">
    <source>
        <dbReference type="ARBA" id="ARBA00023082"/>
    </source>
</evidence>
<keyword evidence="2 6" id="KW-0805">Transcription regulation</keyword>
<proteinExistence type="inferred from homology"/>
<evidence type="ECO:0000256" key="2">
    <source>
        <dbReference type="ARBA" id="ARBA00023015"/>
    </source>
</evidence>
<reference evidence="9 10" key="1">
    <citation type="journal article" date="2018" name="Genome Biol. Evol.">
        <title>Partnering With a Pest: Genomes of Hemlock Woolly Adelgid Symbionts Reveal Atypical Nutritional Provisioning Patterns in Dual-Obligate Bacteria.</title>
        <authorList>
            <person name="Weglarz K.M."/>
            <person name="Havill N.P."/>
            <person name="Burke G.R."/>
            <person name="von Dohlen C.D."/>
        </authorList>
    </citation>
    <scope>NUCLEOTIDE SEQUENCE [LARGE SCALE GENOMIC DNA]</scope>
    <source>
        <strain evidence="9 10">HWA_ENA</strain>
    </source>
</reference>
<dbReference type="RefSeq" id="WP_129211418.1">
    <property type="nucleotide sequence ID" value="NZ_CP026512.1"/>
</dbReference>
<dbReference type="InterPro" id="IPR007627">
    <property type="entry name" value="RNA_pol_sigma70_r2"/>
</dbReference>
<evidence type="ECO:0000256" key="1">
    <source>
        <dbReference type="ARBA" id="ARBA00010641"/>
    </source>
</evidence>
<sequence>MLAKAEDQQLVDCVQRGDKRAFDLLALKYQHKILGLIVRFVHDTHEAQDVTQEVLVRAYCALGNFRGDSAFYTWLYRIAINAAKNYLVSNRRHLLGIDISLEHTEFYDSNYNLKDLESPERALLRDEMKGAVYQAIQQLPEDSRTALILREFSFLSYEDIANIMQCPMGTVRSRIFRARELIDKALQPLLQEN</sequence>
<dbReference type="NCBIfam" id="TIGR02937">
    <property type="entry name" value="sigma70-ECF"/>
    <property type="match status" value="1"/>
</dbReference>
<dbReference type="PANTHER" id="PTHR43133:SF53">
    <property type="entry name" value="ECF RNA POLYMERASE SIGMA-E FACTOR"/>
    <property type="match status" value="1"/>
</dbReference>
<dbReference type="InterPro" id="IPR013249">
    <property type="entry name" value="RNA_pol_sigma70_r4_t2"/>
</dbReference>
<protein>
    <recommendedName>
        <fullName evidence="6">RNA polymerase sigma factor</fullName>
    </recommendedName>
</protein>
<dbReference type="InterPro" id="IPR014286">
    <property type="entry name" value="RNA_pol_sigma70_RpoE"/>
</dbReference>
<feature type="domain" description="RNA polymerase sigma-70 region 2" evidence="7">
    <location>
        <begin position="27"/>
        <end position="92"/>
    </location>
</feature>
<dbReference type="EMBL" id="CP026512">
    <property type="protein sequence ID" value="QAX82049.1"/>
    <property type="molecule type" value="Genomic_DNA"/>
</dbReference>
<accession>A0ABX5R9L2</accession>
<evidence type="ECO:0000256" key="6">
    <source>
        <dbReference type="RuleBase" id="RU000716"/>
    </source>
</evidence>
<dbReference type="CDD" id="cd06171">
    <property type="entry name" value="Sigma70_r4"/>
    <property type="match status" value="1"/>
</dbReference>
<gene>
    <name evidence="9" type="primary">rpoE</name>
    <name evidence="9" type="ORF">C3B55_00728</name>
</gene>
<dbReference type="Proteomes" id="UP000288953">
    <property type="component" value="Chromosome"/>
</dbReference>
<dbReference type="InterPro" id="IPR039425">
    <property type="entry name" value="RNA_pol_sigma-70-like"/>
</dbReference>
<dbReference type="PANTHER" id="PTHR43133">
    <property type="entry name" value="RNA POLYMERASE ECF-TYPE SIGMA FACTO"/>
    <property type="match status" value="1"/>
</dbReference>
<organism evidence="9 10">
    <name type="scientific">Candidatus Pseudomonas adelgestsugas</name>
    <dbReference type="NCBI Taxonomy" id="1302376"/>
    <lineage>
        <taxon>Bacteria</taxon>
        <taxon>Pseudomonadati</taxon>
        <taxon>Pseudomonadota</taxon>
        <taxon>Gammaproteobacteria</taxon>
        <taxon>Pseudomonadales</taxon>
        <taxon>Pseudomonadaceae</taxon>
        <taxon>Pseudomonas</taxon>
    </lineage>
</organism>
<evidence type="ECO:0000256" key="4">
    <source>
        <dbReference type="ARBA" id="ARBA00023125"/>
    </source>
</evidence>
<evidence type="ECO:0000259" key="7">
    <source>
        <dbReference type="Pfam" id="PF04542"/>
    </source>
</evidence>
<dbReference type="InterPro" id="IPR013324">
    <property type="entry name" value="RNA_pol_sigma_r3/r4-like"/>
</dbReference>
<evidence type="ECO:0000313" key="9">
    <source>
        <dbReference type="EMBL" id="QAX82049.1"/>
    </source>
</evidence>
<dbReference type="InterPro" id="IPR013325">
    <property type="entry name" value="RNA_pol_sigma_r2"/>
</dbReference>
<dbReference type="InterPro" id="IPR036388">
    <property type="entry name" value="WH-like_DNA-bd_sf"/>
</dbReference>
<dbReference type="SUPFAM" id="SSF88659">
    <property type="entry name" value="Sigma3 and sigma4 domains of RNA polymerase sigma factors"/>
    <property type="match status" value="1"/>
</dbReference>
<keyword evidence="5 6" id="KW-0804">Transcription</keyword>
<comment type="similarity">
    <text evidence="1 6">Belongs to the sigma-70 factor family. ECF subfamily.</text>
</comment>
<evidence type="ECO:0000259" key="8">
    <source>
        <dbReference type="Pfam" id="PF08281"/>
    </source>
</evidence>
<dbReference type="Gene3D" id="1.10.10.10">
    <property type="entry name" value="Winged helix-like DNA-binding domain superfamily/Winged helix DNA-binding domain"/>
    <property type="match status" value="1"/>
</dbReference>
<dbReference type="PROSITE" id="PS01063">
    <property type="entry name" value="SIGMA70_ECF"/>
    <property type="match status" value="1"/>
</dbReference>
<feature type="domain" description="RNA polymerase sigma factor 70 region 4 type 2" evidence="8">
    <location>
        <begin position="131"/>
        <end position="180"/>
    </location>
</feature>
<dbReference type="Pfam" id="PF08281">
    <property type="entry name" value="Sigma70_r4_2"/>
    <property type="match status" value="1"/>
</dbReference>
<keyword evidence="4 6" id="KW-0238">DNA-binding</keyword>
<evidence type="ECO:0000256" key="5">
    <source>
        <dbReference type="ARBA" id="ARBA00023163"/>
    </source>
</evidence>
<dbReference type="InterPro" id="IPR014284">
    <property type="entry name" value="RNA_pol_sigma-70_dom"/>
</dbReference>
<keyword evidence="3 6" id="KW-0731">Sigma factor</keyword>
<dbReference type="NCBIfam" id="TIGR02939">
    <property type="entry name" value="RpoE_Sigma70"/>
    <property type="match status" value="1"/>
</dbReference>
<dbReference type="Pfam" id="PF04542">
    <property type="entry name" value="Sigma70_r2"/>
    <property type="match status" value="1"/>
</dbReference>
<dbReference type="Gene3D" id="1.10.1740.10">
    <property type="match status" value="1"/>
</dbReference>
<dbReference type="SUPFAM" id="SSF88946">
    <property type="entry name" value="Sigma2 domain of RNA polymerase sigma factors"/>
    <property type="match status" value="1"/>
</dbReference>
<name>A0ABX5R9L2_9PSED</name>
<keyword evidence="10" id="KW-1185">Reference proteome</keyword>
<dbReference type="InterPro" id="IPR000838">
    <property type="entry name" value="RNA_pol_sigma70_ECF_CS"/>
</dbReference>
<evidence type="ECO:0000313" key="10">
    <source>
        <dbReference type="Proteomes" id="UP000288953"/>
    </source>
</evidence>